<organism evidence="2 3">
    <name type="scientific">Alcanivorax sediminis</name>
    <dbReference type="NCBI Taxonomy" id="2663008"/>
    <lineage>
        <taxon>Bacteria</taxon>
        <taxon>Pseudomonadati</taxon>
        <taxon>Pseudomonadota</taxon>
        <taxon>Gammaproteobacteria</taxon>
        <taxon>Oceanospirillales</taxon>
        <taxon>Alcanivoracaceae</taxon>
        <taxon>Alcanivorax</taxon>
    </lineage>
</organism>
<dbReference type="GO" id="GO:0043565">
    <property type="term" value="F:sequence-specific DNA binding"/>
    <property type="evidence" value="ECO:0007669"/>
    <property type="project" value="TreeGrafter"/>
</dbReference>
<evidence type="ECO:0000259" key="1">
    <source>
        <dbReference type="SMART" id="SM01321"/>
    </source>
</evidence>
<dbReference type="AlphaFoldDB" id="A0A6N7LZ96"/>
<dbReference type="GO" id="GO:0006313">
    <property type="term" value="P:DNA transposition"/>
    <property type="evidence" value="ECO:0007669"/>
    <property type="project" value="InterPro"/>
</dbReference>
<reference evidence="2 3" key="1">
    <citation type="submission" date="2019-10" db="EMBL/GenBank/DDBJ databases">
        <title>Alcanivorax sp.PA15-N-34 draft genome sequence.</title>
        <authorList>
            <person name="Liao X."/>
            <person name="Shao Z."/>
        </authorList>
    </citation>
    <scope>NUCLEOTIDE SEQUENCE [LARGE SCALE GENOMIC DNA]</scope>
    <source>
        <strain evidence="2 3">PA15-N-34</strain>
    </source>
</reference>
<keyword evidence="3" id="KW-1185">Reference proteome</keyword>
<dbReference type="PANTHER" id="PTHR36966:SF1">
    <property type="entry name" value="REP-ASSOCIATED TYROSINE TRANSPOSASE"/>
    <property type="match status" value="1"/>
</dbReference>
<dbReference type="Pfam" id="PF01797">
    <property type="entry name" value="Y1_Tnp"/>
    <property type="match status" value="1"/>
</dbReference>
<gene>
    <name evidence="2" type="ORF">GFN93_09995</name>
</gene>
<dbReference type="InterPro" id="IPR052715">
    <property type="entry name" value="RAYT_transposase"/>
</dbReference>
<dbReference type="InterPro" id="IPR036515">
    <property type="entry name" value="Transposase_17_sf"/>
</dbReference>
<dbReference type="EMBL" id="WIRE01000001">
    <property type="protein sequence ID" value="MQX53581.1"/>
    <property type="molecule type" value="Genomic_DNA"/>
</dbReference>
<protein>
    <submittedName>
        <fullName evidence="2">Transposase</fullName>
    </submittedName>
</protein>
<name>A0A6N7LZ96_9GAMM</name>
<dbReference type="PANTHER" id="PTHR36966">
    <property type="entry name" value="REP-ASSOCIATED TYROSINE TRANSPOSASE"/>
    <property type="match status" value="1"/>
</dbReference>
<accession>A0A6N7LZ96</accession>
<dbReference type="Gene3D" id="3.30.70.1290">
    <property type="entry name" value="Transposase IS200-like"/>
    <property type="match status" value="1"/>
</dbReference>
<evidence type="ECO:0000313" key="2">
    <source>
        <dbReference type="EMBL" id="MQX53581.1"/>
    </source>
</evidence>
<dbReference type="InterPro" id="IPR002686">
    <property type="entry name" value="Transposase_17"/>
</dbReference>
<comment type="caution">
    <text evidence="2">The sequence shown here is derived from an EMBL/GenBank/DDBJ whole genome shotgun (WGS) entry which is preliminary data.</text>
</comment>
<feature type="domain" description="Transposase IS200-like" evidence="1">
    <location>
        <begin position="16"/>
        <end position="124"/>
    </location>
</feature>
<dbReference type="Proteomes" id="UP000469421">
    <property type="component" value="Unassembled WGS sequence"/>
</dbReference>
<dbReference type="GO" id="GO:0004803">
    <property type="term" value="F:transposase activity"/>
    <property type="evidence" value="ECO:0007669"/>
    <property type="project" value="InterPro"/>
</dbReference>
<dbReference type="NCBIfam" id="NF047646">
    <property type="entry name" value="REP_Tyr_transpos"/>
    <property type="match status" value="1"/>
</dbReference>
<dbReference type="SUPFAM" id="SSF143422">
    <property type="entry name" value="Transposase IS200-like"/>
    <property type="match status" value="1"/>
</dbReference>
<evidence type="ECO:0000313" key="3">
    <source>
        <dbReference type="Proteomes" id="UP000469421"/>
    </source>
</evidence>
<sequence>MTIFQGHRLRKGRFSETGRPYLVTFVTKNRERHFADHSLARLTCQRLHEAEQQSCLKNWCYVVMPDHVHWLFSPLEGDISRIVKMVKGSISHKAGGPLWQKGFHDRAIRNESDLLPAARYVIANPVRAGLVSSVCDYPYWNAKWL</sequence>
<dbReference type="SMART" id="SM01321">
    <property type="entry name" value="Y1_Tnp"/>
    <property type="match status" value="1"/>
</dbReference>
<proteinExistence type="predicted"/>